<dbReference type="AlphaFoldDB" id="A0A7M1SQQ2"/>
<dbReference type="KEGG" id="halt:IM660_14020"/>
<dbReference type="RefSeq" id="WP_193496393.1">
    <property type="nucleotide sequence ID" value="NZ_CP063169.1"/>
</dbReference>
<proteinExistence type="predicted"/>
<organism evidence="1 2">
    <name type="scientific">Ruania alkalisoli</name>
    <dbReference type="NCBI Taxonomy" id="2779775"/>
    <lineage>
        <taxon>Bacteria</taxon>
        <taxon>Bacillati</taxon>
        <taxon>Actinomycetota</taxon>
        <taxon>Actinomycetes</taxon>
        <taxon>Micrococcales</taxon>
        <taxon>Ruaniaceae</taxon>
        <taxon>Ruania</taxon>
    </lineage>
</organism>
<accession>A0A7M1SQQ2</accession>
<dbReference type="EMBL" id="CP063169">
    <property type="protein sequence ID" value="QOR69771.1"/>
    <property type="molecule type" value="Genomic_DNA"/>
</dbReference>
<sequence>MTRGSVAVMLAATVEGAVAAQEAYRLAGNAAAAFVVVCFGRFTTRDAQPMGMVCWLELSTEPVPTRRRIGRREAPGHVRDVLLRRTVSARFARAAWRDARVRGLLVDAQVVVALDAESVPLAWRAGRRNRSAQLVEGLQAGLRLLHRL</sequence>
<reference evidence="1 2" key="1">
    <citation type="submission" date="2020-10" db="EMBL/GenBank/DDBJ databases">
        <title>Haloactinobacterium sp. RN3S43, a bacterium isolated from saline soil.</title>
        <authorList>
            <person name="Sun J.-Q."/>
        </authorList>
    </citation>
    <scope>NUCLEOTIDE SEQUENCE [LARGE SCALE GENOMIC DNA]</scope>
    <source>
        <strain evidence="1 2">RN3S43</strain>
    </source>
</reference>
<dbReference type="Proteomes" id="UP000593758">
    <property type="component" value="Chromosome"/>
</dbReference>
<protein>
    <submittedName>
        <fullName evidence="1">Uncharacterized protein</fullName>
    </submittedName>
</protein>
<evidence type="ECO:0000313" key="2">
    <source>
        <dbReference type="Proteomes" id="UP000593758"/>
    </source>
</evidence>
<evidence type="ECO:0000313" key="1">
    <source>
        <dbReference type="EMBL" id="QOR69771.1"/>
    </source>
</evidence>
<name>A0A7M1SQQ2_9MICO</name>
<keyword evidence="2" id="KW-1185">Reference proteome</keyword>
<gene>
    <name evidence="1" type="ORF">IM660_14020</name>
</gene>